<feature type="region of interest" description="Disordered" evidence="2">
    <location>
        <begin position="410"/>
        <end position="429"/>
    </location>
</feature>
<dbReference type="Proteomes" id="UP000660729">
    <property type="component" value="Unassembled WGS sequence"/>
</dbReference>
<feature type="compositionally biased region" description="Polar residues" evidence="2">
    <location>
        <begin position="360"/>
        <end position="369"/>
    </location>
</feature>
<feature type="compositionally biased region" description="Low complexity" evidence="2">
    <location>
        <begin position="329"/>
        <end position="350"/>
    </location>
</feature>
<protein>
    <submittedName>
        <fullName evidence="3">Uncharacterized protein</fullName>
    </submittedName>
</protein>
<feature type="region of interest" description="Disordered" evidence="2">
    <location>
        <begin position="97"/>
        <end position="284"/>
    </location>
</feature>
<evidence type="ECO:0000313" key="3">
    <source>
        <dbReference type="EMBL" id="KAF7192791.1"/>
    </source>
</evidence>
<keyword evidence="1" id="KW-0175">Coiled coil</keyword>
<feature type="region of interest" description="Disordered" evidence="2">
    <location>
        <begin position="21"/>
        <end position="49"/>
    </location>
</feature>
<keyword evidence="4" id="KW-1185">Reference proteome</keyword>
<name>A0A8H6RKN7_9PEZI</name>
<feature type="coiled-coil region" evidence="1">
    <location>
        <begin position="58"/>
        <end position="92"/>
    </location>
</feature>
<evidence type="ECO:0000256" key="1">
    <source>
        <dbReference type="SAM" id="Coils"/>
    </source>
</evidence>
<dbReference type="EMBL" id="JABCIY010000107">
    <property type="protein sequence ID" value="KAF7192791.1"/>
    <property type="molecule type" value="Genomic_DNA"/>
</dbReference>
<feature type="compositionally biased region" description="Low complexity" evidence="2">
    <location>
        <begin position="23"/>
        <end position="49"/>
    </location>
</feature>
<reference evidence="3" key="1">
    <citation type="submission" date="2020-04" db="EMBL/GenBank/DDBJ databases">
        <title>Draft genome resource of the tomato pathogen Pseudocercospora fuligena.</title>
        <authorList>
            <person name="Zaccaron A."/>
        </authorList>
    </citation>
    <scope>NUCLEOTIDE SEQUENCE</scope>
    <source>
        <strain evidence="3">PF001</strain>
    </source>
</reference>
<sequence length="479" mass="51291">MTPEEEFEWFGVGESADLSAIFSSSDSKSTPPTSPPRSASAESENELSAEATRWKRLYESLCEKVDTLTKERDEALEEIEKLKLQIAMFKDIEYYESDEERGPSGASEGYENGGPISKGYRAVETIQKSEQSPSTQAGKKKELQRPFKRPSPRSYAHPPKEVNGLVSTSATTKTVGQKRKHEDDEESDEPASKRAAHLGQNSFSRFGNLWSKPPTFSPFVGSKALGPGRATGTLPSEQPQKPFEGGQTAPTKKAVSGSPSPLSMAGAAPGWATAASSLRTDPSNRFGAIEVTTTFSRDPYAAKLTAVSESQSPRDGRGRTEHSKKSAPEEPAAAAEQHSESATTSEPTTSRPVFGKPSPFQESQKPSNGITGGGFSVYSQGSGFASKGDASSAFGTDAALLPAKGSSAFISELDSSNGQPPSEAPALPRPVNGLAYVAACRAWLQDAKDRIEDKTLVDLFPPHPMHDCKRLDRSPTAWP</sequence>
<feature type="compositionally biased region" description="Low complexity" evidence="2">
    <location>
        <begin position="265"/>
        <end position="275"/>
    </location>
</feature>
<proteinExistence type="predicted"/>
<gene>
    <name evidence="3" type="ORF">HII31_05890</name>
</gene>
<feature type="compositionally biased region" description="Basic and acidic residues" evidence="2">
    <location>
        <begin position="312"/>
        <end position="328"/>
    </location>
</feature>
<accession>A0A8H6RKN7</accession>
<evidence type="ECO:0000256" key="2">
    <source>
        <dbReference type="SAM" id="MobiDB-lite"/>
    </source>
</evidence>
<feature type="compositionally biased region" description="Polar residues" evidence="2">
    <location>
        <begin position="126"/>
        <end position="137"/>
    </location>
</feature>
<comment type="caution">
    <text evidence="3">The sequence shown here is derived from an EMBL/GenBank/DDBJ whole genome shotgun (WGS) entry which is preliminary data.</text>
</comment>
<dbReference type="OrthoDB" id="10590486at2759"/>
<feature type="compositionally biased region" description="Polar residues" evidence="2">
    <location>
        <begin position="165"/>
        <end position="175"/>
    </location>
</feature>
<dbReference type="AlphaFoldDB" id="A0A8H6RKN7"/>
<evidence type="ECO:0000313" key="4">
    <source>
        <dbReference type="Proteomes" id="UP000660729"/>
    </source>
</evidence>
<organism evidence="3 4">
    <name type="scientific">Pseudocercospora fuligena</name>
    <dbReference type="NCBI Taxonomy" id="685502"/>
    <lineage>
        <taxon>Eukaryota</taxon>
        <taxon>Fungi</taxon>
        <taxon>Dikarya</taxon>
        <taxon>Ascomycota</taxon>
        <taxon>Pezizomycotina</taxon>
        <taxon>Dothideomycetes</taxon>
        <taxon>Dothideomycetidae</taxon>
        <taxon>Mycosphaerellales</taxon>
        <taxon>Mycosphaerellaceae</taxon>
        <taxon>Pseudocercospora</taxon>
    </lineage>
</organism>
<feature type="region of interest" description="Disordered" evidence="2">
    <location>
        <begin position="299"/>
        <end position="392"/>
    </location>
</feature>